<evidence type="ECO:0000313" key="1">
    <source>
        <dbReference type="EnsemblMetazoa" id="PPA38207.1"/>
    </source>
</evidence>
<reference evidence="2" key="1">
    <citation type="journal article" date="2008" name="Nat. Genet.">
        <title>The Pristionchus pacificus genome provides a unique perspective on nematode lifestyle and parasitism.</title>
        <authorList>
            <person name="Dieterich C."/>
            <person name="Clifton S.W."/>
            <person name="Schuster L.N."/>
            <person name="Chinwalla A."/>
            <person name="Delehaunty K."/>
            <person name="Dinkelacker I."/>
            <person name="Fulton L."/>
            <person name="Fulton R."/>
            <person name="Godfrey J."/>
            <person name="Minx P."/>
            <person name="Mitreva M."/>
            <person name="Roeseler W."/>
            <person name="Tian H."/>
            <person name="Witte H."/>
            <person name="Yang S.P."/>
            <person name="Wilson R.K."/>
            <person name="Sommer R.J."/>
        </authorList>
    </citation>
    <scope>NUCLEOTIDE SEQUENCE [LARGE SCALE GENOMIC DNA]</scope>
    <source>
        <strain evidence="2">PS312</strain>
    </source>
</reference>
<dbReference type="Proteomes" id="UP000005239">
    <property type="component" value="Unassembled WGS sequence"/>
</dbReference>
<dbReference type="EnsemblMetazoa" id="PPA38207.1">
    <property type="protein sequence ID" value="PPA38207.1"/>
    <property type="gene ID" value="WBGene00276576"/>
</dbReference>
<evidence type="ECO:0000313" key="2">
    <source>
        <dbReference type="Proteomes" id="UP000005239"/>
    </source>
</evidence>
<gene>
    <name evidence="1" type="primary">WBGene00276576</name>
</gene>
<reference evidence="1" key="2">
    <citation type="submission" date="2022-06" db="UniProtKB">
        <authorList>
            <consortium name="EnsemblMetazoa"/>
        </authorList>
    </citation>
    <scope>IDENTIFICATION</scope>
    <source>
        <strain evidence="1">PS312</strain>
    </source>
</reference>
<proteinExistence type="predicted"/>
<protein>
    <submittedName>
        <fullName evidence="1">Uncharacterized protein</fullName>
    </submittedName>
</protein>
<accession>A0A2A6B5A6</accession>
<accession>A0A8R1UQU9</accession>
<keyword evidence="2" id="KW-1185">Reference proteome</keyword>
<name>A0A2A6B5A6_PRIPA</name>
<sequence>MPSGANGRSTCKMKLPIVISTPKNPNTLFQRIEIFELCQTPPDLSDSHANGLICEHSFHKMEKLQQHKRGHWSMGVPRRLKSLT</sequence>
<dbReference type="AlphaFoldDB" id="A0A2A6B5A6"/>
<organism evidence="1 2">
    <name type="scientific">Pristionchus pacificus</name>
    <name type="common">Parasitic nematode worm</name>
    <dbReference type="NCBI Taxonomy" id="54126"/>
    <lineage>
        <taxon>Eukaryota</taxon>
        <taxon>Metazoa</taxon>
        <taxon>Ecdysozoa</taxon>
        <taxon>Nematoda</taxon>
        <taxon>Chromadorea</taxon>
        <taxon>Rhabditida</taxon>
        <taxon>Rhabditina</taxon>
        <taxon>Diplogasteromorpha</taxon>
        <taxon>Diplogasteroidea</taxon>
        <taxon>Neodiplogasteridae</taxon>
        <taxon>Pristionchus</taxon>
    </lineage>
</organism>